<protein>
    <submittedName>
        <fullName evidence="1">Uncharacterized protein</fullName>
    </submittedName>
</protein>
<dbReference type="KEGG" id="palo:E6C60_3566"/>
<keyword evidence="2" id="KW-1185">Reference proteome</keyword>
<proteinExistence type="predicted"/>
<dbReference type="AlphaFoldDB" id="A0A4P8XN50"/>
<name>A0A4P8XN50_9BACL</name>
<evidence type="ECO:0000313" key="1">
    <source>
        <dbReference type="EMBL" id="QCT04276.1"/>
    </source>
</evidence>
<dbReference type="Proteomes" id="UP000300879">
    <property type="component" value="Chromosome"/>
</dbReference>
<evidence type="ECO:0000313" key="2">
    <source>
        <dbReference type="Proteomes" id="UP000300879"/>
    </source>
</evidence>
<gene>
    <name evidence="1" type="ORF">E6C60_3566</name>
</gene>
<dbReference type="EMBL" id="CP040396">
    <property type="protein sequence ID" value="QCT04276.1"/>
    <property type="molecule type" value="Genomic_DNA"/>
</dbReference>
<accession>A0A4P8XN50</accession>
<sequence length="45" mass="5082">MAARAQAVDVTAIAFFERVDDFNSLAPFDHTAIHMFLLTLQIIPY</sequence>
<reference evidence="1 2" key="1">
    <citation type="submission" date="2019-05" db="EMBL/GenBank/DDBJ databases">
        <authorList>
            <person name="Chen C."/>
        </authorList>
    </citation>
    <scope>NUCLEOTIDE SEQUENCE [LARGE SCALE GENOMIC DNA]</scope>
    <source>
        <strain evidence="1 2">HB172198</strain>
    </source>
</reference>
<organism evidence="1 2">
    <name type="scientific">Paenibacillus algicola</name>
    <dbReference type="NCBI Taxonomy" id="2565926"/>
    <lineage>
        <taxon>Bacteria</taxon>
        <taxon>Bacillati</taxon>
        <taxon>Bacillota</taxon>
        <taxon>Bacilli</taxon>
        <taxon>Bacillales</taxon>
        <taxon>Paenibacillaceae</taxon>
        <taxon>Paenibacillus</taxon>
    </lineage>
</organism>